<keyword evidence="4" id="KW-0677">Repeat</keyword>
<feature type="domain" description="VPS10" evidence="10">
    <location>
        <begin position="99"/>
        <end position="696"/>
    </location>
</feature>
<dbReference type="GO" id="GO:0005829">
    <property type="term" value="C:cytosol"/>
    <property type="evidence" value="ECO:0007669"/>
    <property type="project" value="GOC"/>
</dbReference>
<evidence type="ECO:0000256" key="6">
    <source>
        <dbReference type="ARBA" id="ARBA00023180"/>
    </source>
</evidence>
<organism evidence="11 12">
    <name type="scientific">Oopsacas minuta</name>
    <dbReference type="NCBI Taxonomy" id="111878"/>
    <lineage>
        <taxon>Eukaryota</taxon>
        <taxon>Metazoa</taxon>
        <taxon>Porifera</taxon>
        <taxon>Hexactinellida</taxon>
        <taxon>Hexasterophora</taxon>
        <taxon>Lyssacinosida</taxon>
        <taxon>Leucopsacidae</taxon>
        <taxon>Oopsacas</taxon>
    </lineage>
</organism>
<dbReference type="GO" id="GO:0005794">
    <property type="term" value="C:Golgi apparatus"/>
    <property type="evidence" value="ECO:0007669"/>
    <property type="project" value="TreeGrafter"/>
</dbReference>
<evidence type="ECO:0000256" key="4">
    <source>
        <dbReference type="ARBA" id="ARBA00022737"/>
    </source>
</evidence>
<proteinExistence type="inferred from homology"/>
<dbReference type="Gene3D" id="2.130.10.10">
    <property type="entry name" value="YVTN repeat-like/Quinoprotein amine dehydrogenase"/>
    <property type="match status" value="1"/>
</dbReference>
<dbReference type="Gene3D" id="3.30.60.270">
    <property type="match status" value="1"/>
</dbReference>
<evidence type="ECO:0000259" key="10">
    <source>
        <dbReference type="SMART" id="SM00602"/>
    </source>
</evidence>
<comment type="similarity">
    <text evidence="2">Belongs to the VPS10-related sortilin family.</text>
</comment>
<dbReference type="GO" id="GO:0006895">
    <property type="term" value="P:Golgi to endosome transport"/>
    <property type="evidence" value="ECO:0007669"/>
    <property type="project" value="TreeGrafter"/>
</dbReference>
<comment type="subcellular location">
    <subcellularLocation>
        <location evidence="1">Membrane</location>
    </subcellularLocation>
</comment>
<dbReference type="GO" id="GO:0016020">
    <property type="term" value="C:membrane"/>
    <property type="evidence" value="ECO:0007669"/>
    <property type="project" value="UniProtKB-SubCell"/>
</dbReference>
<dbReference type="InterPro" id="IPR050310">
    <property type="entry name" value="VPS10-sortilin"/>
</dbReference>
<accession>A0AAV7KH68</accession>
<keyword evidence="8" id="KW-1133">Transmembrane helix</keyword>
<evidence type="ECO:0000256" key="9">
    <source>
        <dbReference type="SAM" id="SignalP"/>
    </source>
</evidence>
<keyword evidence="5 8" id="KW-0472">Membrane</keyword>
<evidence type="ECO:0000256" key="1">
    <source>
        <dbReference type="ARBA" id="ARBA00004370"/>
    </source>
</evidence>
<dbReference type="PANTHER" id="PTHR12106">
    <property type="entry name" value="SORTILIN RELATED"/>
    <property type="match status" value="1"/>
</dbReference>
<keyword evidence="12" id="KW-1185">Reference proteome</keyword>
<sequence length="783" mass="89008">MNSIVKWVLFLFFFIFLLRNTNCTKNTIPLQLKDTVLSNLQESRDFPLNRHKRDHPCEQSQNSPAIELDINALDESKDHIRMQWLEGDNLIMIASDQSATSVTQNAHTSVWIIDATNSHSVLVHKQDEHIDNSIFTLVVNPLDKSNAVLIAYDLRTLYVLHGNTWTVKEFTSAISIDMRTLLSDETMKTILFHPTNPSYLMLPFGNQIFYSKDSGTEWSEGPSNIVRFQWGRDDTVYYTMKSATTYYEFYRTDDLFETHRLIQAHILKFYFETNILFISKQNEDDMTNKTRAIWVSTDFGDNFNFAHIPEVTPEQYYDIIAVTDSYVMLHLGNSSSVSGQLFISDSKFTSYSLSLNNHLSQSFYQVQSMRGVYIASIPVSPRKVQTLITYNAGAEWERIQYHDCPNNEPCYLNLYVSDVLNKHIQGIQSHSNAKGLLLGYGVVGEYLDITDTSTLKPYMSADGGYKWEKILSTGGQFVIGNYGNLLVGVKSSTLDENCFSITSLQFTHSQKNCWIEVNLEESKLEGFKYCGLNMEPGASSLKAFFWGVNGDSDNWSFLIVDFLDAFDRVCGKSDFEDFTPHAATGCLFGYNETFQRVKSDSFCYIGTNEAKLTEHGINRCVCREEFDFECDFGYERKPGPNTTCFPIPGYDLAQHCSPGEHTYSVNPLGLRIIAGDNCTGADSILKETKKFCSNWDGRIGYVFSFFNSHQTTSLIAGIIVLLLAVLCLFLAVFFIFRAWLRKKKSKEVIAYKSLLEAAEDAEDNSSCLGESDTERNDVQPLEF</sequence>
<dbReference type="EMBL" id="JAKMXF010000033">
    <property type="protein sequence ID" value="KAI6660449.1"/>
    <property type="molecule type" value="Genomic_DNA"/>
</dbReference>
<keyword evidence="6" id="KW-0325">Glycoprotein</keyword>
<comment type="caution">
    <text evidence="11">The sequence shown here is derived from an EMBL/GenBank/DDBJ whole genome shotgun (WGS) entry which is preliminary data.</text>
</comment>
<dbReference type="InterPro" id="IPR031777">
    <property type="entry name" value="Sortilin_C"/>
</dbReference>
<reference evidence="11 12" key="1">
    <citation type="journal article" date="2023" name="BMC Biol.">
        <title>The compact genome of the sponge Oopsacas minuta (Hexactinellida) is lacking key metazoan core genes.</title>
        <authorList>
            <person name="Santini S."/>
            <person name="Schenkelaars Q."/>
            <person name="Jourda C."/>
            <person name="Duchesne M."/>
            <person name="Belahbib H."/>
            <person name="Rocher C."/>
            <person name="Selva M."/>
            <person name="Riesgo A."/>
            <person name="Vervoort M."/>
            <person name="Leys S.P."/>
            <person name="Kodjabachian L."/>
            <person name="Le Bivic A."/>
            <person name="Borchiellini C."/>
            <person name="Claverie J.M."/>
            <person name="Renard E."/>
        </authorList>
    </citation>
    <scope>NUCLEOTIDE SEQUENCE [LARGE SCALE GENOMIC DNA]</scope>
    <source>
        <strain evidence="11">SPO-2</strain>
    </source>
</reference>
<evidence type="ECO:0000256" key="3">
    <source>
        <dbReference type="ARBA" id="ARBA00022729"/>
    </source>
</evidence>
<dbReference type="InterPro" id="IPR015943">
    <property type="entry name" value="WD40/YVTN_repeat-like_dom_sf"/>
</dbReference>
<dbReference type="InterPro" id="IPR036278">
    <property type="entry name" value="Sialidase_sf"/>
</dbReference>
<dbReference type="GO" id="GO:0006897">
    <property type="term" value="P:endocytosis"/>
    <property type="evidence" value="ECO:0007669"/>
    <property type="project" value="TreeGrafter"/>
</dbReference>
<evidence type="ECO:0000313" key="12">
    <source>
        <dbReference type="Proteomes" id="UP001165289"/>
    </source>
</evidence>
<feature type="signal peptide" evidence="9">
    <location>
        <begin position="1"/>
        <end position="23"/>
    </location>
</feature>
<dbReference type="InterPro" id="IPR031778">
    <property type="entry name" value="Sortilin_N"/>
</dbReference>
<evidence type="ECO:0000256" key="5">
    <source>
        <dbReference type="ARBA" id="ARBA00023136"/>
    </source>
</evidence>
<evidence type="ECO:0000256" key="7">
    <source>
        <dbReference type="SAM" id="MobiDB-lite"/>
    </source>
</evidence>
<dbReference type="Pfam" id="PF15901">
    <property type="entry name" value="Sortilin_C"/>
    <property type="match status" value="1"/>
</dbReference>
<protein>
    <submittedName>
        <fullName evidence="11">Sortilin-like</fullName>
    </submittedName>
</protein>
<feature type="chain" id="PRO_5043361491" evidence="9">
    <location>
        <begin position="24"/>
        <end position="783"/>
    </location>
</feature>
<dbReference type="SUPFAM" id="SSF110296">
    <property type="entry name" value="Oligoxyloglucan reducing end-specific cellobiohydrolase"/>
    <property type="match status" value="1"/>
</dbReference>
<keyword evidence="3 9" id="KW-0732">Signal</keyword>
<name>A0AAV7KH68_9METZ</name>
<dbReference type="InterPro" id="IPR006581">
    <property type="entry name" value="VPS10"/>
</dbReference>
<feature type="region of interest" description="Disordered" evidence="7">
    <location>
        <begin position="758"/>
        <end position="783"/>
    </location>
</feature>
<dbReference type="SUPFAM" id="SSF50939">
    <property type="entry name" value="Sialidases"/>
    <property type="match status" value="1"/>
</dbReference>
<keyword evidence="8" id="KW-0812">Transmembrane</keyword>
<dbReference type="PANTHER" id="PTHR12106:SF23">
    <property type="entry name" value="SORTILIN"/>
    <property type="match status" value="1"/>
</dbReference>
<dbReference type="GO" id="GO:0016050">
    <property type="term" value="P:vesicle organization"/>
    <property type="evidence" value="ECO:0007669"/>
    <property type="project" value="TreeGrafter"/>
</dbReference>
<feature type="transmembrane region" description="Helical" evidence="8">
    <location>
        <begin position="714"/>
        <end position="736"/>
    </location>
</feature>
<dbReference type="Gene3D" id="2.10.70.80">
    <property type="match status" value="1"/>
</dbReference>
<gene>
    <name evidence="11" type="ORF">LOD99_14035</name>
</gene>
<evidence type="ECO:0000256" key="8">
    <source>
        <dbReference type="SAM" id="Phobius"/>
    </source>
</evidence>
<dbReference type="Proteomes" id="UP001165289">
    <property type="component" value="Unassembled WGS sequence"/>
</dbReference>
<dbReference type="SMART" id="SM00602">
    <property type="entry name" value="VPS10"/>
    <property type="match status" value="1"/>
</dbReference>
<evidence type="ECO:0000313" key="11">
    <source>
        <dbReference type="EMBL" id="KAI6660449.1"/>
    </source>
</evidence>
<evidence type="ECO:0000256" key="2">
    <source>
        <dbReference type="ARBA" id="ARBA00008251"/>
    </source>
</evidence>
<dbReference type="Pfam" id="PF15902">
    <property type="entry name" value="Sortilin-Vps10"/>
    <property type="match status" value="1"/>
</dbReference>
<dbReference type="AlphaFoldDB" id="A0AAV7KH68"/>